<keyword evidence="3" id="KW-1185">Reference proteome</keyword>
<protein>
    <submittedName>
        <fullName evidence="2">Uncharacterized protein</fullName>
    </submittedName>
</protein>
<proteinExistence type="predicted"/>
<dbReference type="PANTHER" id="PTHR36766">
    <property type="entry name" value="PLANT BROAD-SPECTRUM MILDEW RESISTANCE PROTEIN RPW8"/>
    <property type="match status" value="1"/>
</dbReference>
<comment type="caution">
    <text evidence="2">The sequence shown here is derived from an EMBL/GenBank/DDBJ whole genome shotgun (WGS) entry which is preliminary data.</text>
</comment>
<dbReference type="SUPFAM" id="SSF52047">
    <property type="entry name" value="RNI-like"/>
    <property type="match status" value="1"/>
</dbReference>
<dbReference type="InterPro" id="IPR032675">
    <property type="entry name" value="LRR_dom_sf"/>
</dbReference>
<evidence type="ECO:0000313" key="2">
    <source>
        <dbReference type="EMBL" id="KAF3946675.1"/>
    </source>
</evidence>
<dbReference type="AlphaFoldDB" id="A0A8J4V9R5"/>
<dbReference type="Gene3D" id="3.80.10.10">
    <property type="entry name" value="Ribonuclease Inhibitor"/>
    <property type="match status" value="1"/>
</dbReference>
<gene>
    <name evidence="2" type="ORF">CMV_027085</name>
</gene>
<name>A0A8J4V9R5_9ROSI</name>
<dbReference type="PANTHER" id="PTHR36766:SF70">
    <property type="entry name" value="DISEASE RESISTANCE PROTEIN RGA4"/>
    <property type="match status" value="1"/>
</dbReference>
<dbReference type="Proteomes" id="UP000737018">
    <property type="component" value="Unassembled WGS sequence"/>
</dbReference>
<dbReference type="OrthoDB" id="5279713at2759"/>
<accession>A0A8J4V9R5</accession>
<reference evidence="2" key="1">
    <citation type="submission" date="2020-03" db="EMBL/GenBank/DDBJ databases">
        <title>Castanea mollissima Vanexum genome sequencing.</title>
        <authorList>
            <person name="Staton M."/>
        </authorList>
    </citation>
    <scope>NUCLEOTIDE SEQUENCE</scope>
    <source>
        <tissue evidence="2">Leaf</tissue>
    </source>
</reference>
<keyword evidence="1" id="KW-0611">Plant defense</keyword>
<organism evidence="2 3">
    <name type="scientific">Castanea mollissima</name>
    <name type="common">Chinese chestnut</name>
    <dbReference type="NCBI Taxonomy" id="60419"/>
    <lineage>
        <taxon>Eukaryota</taxon>
        <taxon>Viridiplantae</taxon>
        <taxon>Streptophyta</taxon>
        <taxon>Embryophyta</taxon>
        <taxon>Tracheophyta</taxon>
        <taxon>Spermatophyta</taxon>
        <taxon>Magnoliopsida</taxon>
        <taxon>eudicotyledons</taxon>
        <taxon>Gunneridae</taxon>
        <taxon>Pentapetalae</taxon>
        <taxon>rosids</taxon>
        <taxon>fabids</taxon>
        <taxon>Fagales</taxon>
        <taxon>Fagaceae</taxon>
        <taxon>Castanea</taxon>
    </lineage>
</organism>
<evidence type="ECO:0000313" key="3">
    <source>
        <dbReference type="Proteomes" id="UP000737018"/>
    </source>
</evidence>
<dbReference type="GO" id="GO:0006952">
    <property type="term" value="P:defense response"/>
    <property type="evidence" value="ECO:0007669"/>
    <property type="project" value="UniProtKB-KW"/>
</dbReference>
<sequence length="222" mass="25395">MEGGDGGQSFNFLDQNVDVVLGYSYPWYGFGILYTNDTKKFEKAEKARYVSILDHKLGVDATITSLHKLSNNMRTINFSFANGIECMPSLRHLSFYGCHRLECFNEGIQRLTALRHLSFYECKSLISLPQGMKHLTALRHLSFLFCSSLISLPQGQQRLGQEGQIQFSLDVLGRLFSQKRMFLVLKIATAYQFSHNMQHRKSQPSLVFSLLLYCFNNIVVCI</sequence>
<dbReference type="EMBL" id="JRKL02008775">
    <property type="protein sequence ID" value="KAF3946675.1"/>
    <property type="molecule type" value="Genomic_DNA"/>
</dbReference>
<evidence type="ECO:0000256" key="1">
    <source>
        <dbReference type="ARBA" id="ARBA00022821"/>
    </source>
</evidence>